<proteinExistence type="predicted"/>
<name>A0ABN1Y4L2_9PSEU</name>
<comment type="caution">
    <text evidence="1">The sequence shown here is derived from an EMBL/GenBank/DDBJ whole genome shotgun (WGS) entry which is preliminary data.</text>
</comment>
<reference evidence="1 2" key="1">
    <citation type="journal article" date="2019" name="Int. J. Syst. Evol. Microbiol.">
        <title>The Global Catalogue of Microorganisms (GCM) 10K type strain sequencing project: providing services to taxonomists for standard genome sequencing and annotation.</title>
        <authorList>
            <consortium name="The Broad Institute Genomics Platform"/>
            <consortium name="The Broad Institute Genome Sequencing Center for Infectious Disease"/>
            <person name="Wu L."/>
            <person name="Ma J."/>
        </authorList>
    </citation>
    <scope>NUCLEOTIDE SEQUENCE [LARGE SCALE GENOMIC DNA]</scope>
    <source>
        <strain evidence="1 2">JCM 11896</strain>
    </source>
</reference>
<protein>
    <recommendedName>
        <fullName evidence="3">Excreted virulence factor EspC (Type VII ESX diderm)</fullName>
    </recommendedName>
</protein>
<gene>
    <name evidence="1" type="ORF">GCM10009613_41740</name>
</gene>
<sequence length="136" mass="14999">MNIEAKRPVGTASDGLMSQISIGNVLAVHGVLAAQAERMYLLLDCSDWLRDIEAVGGDPVSLDARNSFQLKINNMLDAQWARYRELSEATERLRAAAREYGHTEDMILGELERARGELPPLSPETISGSWYRPVGG</sequence>
<dbReference type="RefSeq" id="WP_344025056.1">
    <property type="nucleotide sequence ID" value="NZ_BAAAJK010000025.1"/>
</dbReference>
<dbReference type="EMBL" id="BAAAJK010000025">
    <property type="protein sequence ID" value="GAA1394108.1"/>
    <property type="molecule type" value="Genomic_DNA"/>
</dbReference>
<accession>A0ABN1Y4L2</accession>
<evidence type="ECO:0008006" key="3">
    <source>
        <dbReference type="Google" id="ProtNLM"/>
    </source>
</evidence>
<evidence type="ECO:0000313" key="1">
    <source>
        <dbReference type="EMBL" id="GAA1394108.1"/>
    </source>
</evidence>
<organism evidence="1 2">
    <name type="scientific">Pseudonocardia kongjuensis</name>
    <dbReference type="NCBI Taxonomy" id="102227"/>
    <lineage>
        <taxon>Bacteria</taxon>
        <taxon>Bacillati</taxon>
        <taxon>Actinomycetota</taxon>
        <taxon>Actinomycetes</taxon>
        <taxon>Pseudonocardiales</taxon>
        <taxon>Pseudonocardiaceae</taxon>
        <taxon>Pseudonocardia</taxon>
    </lineage>
</organism>
<keyword evidence="2" id="KW-1185">Reference proteome</keyword>
<dbReference type="Proteomes" id="UP001501414">
    <property type="component" value="Unassembled WGS sequence"/>
</dbReference>
<evidence type="ECO:0000313" key="2">
    <source>
        <dbReference type="Proteomes" id="UP001501414"/>
    </source>
</evidence>